<gene>
    <name evidence="2" type="ORF">E3J62_10765</name>
</gene>
<dbReference type="EMBL" id="SOJN01000130">
    <property type="protein sequence ID" value="TET44284.1"/>
    <property type="molecule type" value="Genomic_DNA"/>
</dbReference>
<name>A0A523UP22_UNCT6</name>
<feature type="chain" id="PRO_5022197662" evidence="1">
    <location>
        <begin position="22"/>
        <end position="191"/>
    </location>
</feature>
<sequence>MRTFIGLLSLLSVLAVSTADAAKLSYKQIQKAQRQLEGMMVAIDEPAECRIFWDEKDKAYRIVIKEPDQRSEGWPAFFFVTAAFVVGKYTATTGWKSSSATLIARRDSTGTSIREITTKDCRQAVGLLTAAGKEVSKRNYGKIPWDDCLDEAMGFAAMHITEPFTDLEMIGATERKQLKAAEFLAEHLKEP</sequence>
<organism evidence="2 3">
    <name type="scientific">candidate division TA06 bacterium</name>
    <dbReference type="NCBI Taxonomy" id="2250710"/>
    <lineage>
        <taxon>Bacteria</taxon>
        <taxon>Bacteria division TA06</taxon>
    </lineage>
</organism>
<keyword evidence="1" id="KW-0732">Signal</keyword>
<evidence type="ECO:0000256" key="1">
    <source>
        <dbReference type="SAM" id="SignalP"/>
    </source>
</evidence>
<proteinExistence type="predicted"/>
<reference evidence="2 3" key="1">
    <citation type="submission" date="2019-03" db="EMBL/GenBank/DDBJ databases">
        <title>Metabolic potential of uncultured bacteria and archaea associated with petroleum seepage in deep-sea sediments.</title>
        <authorList>
            <person name="Dong X."/>
            <person name="Hubert C."/>
        </authorList>
    </citation>
    <scope>NUCLEOTIDE SEQUENCE [LARGE SCALE GENOMIC DNA]</scope>
    <source>
        <strain evidence="2">E44_bin18</strain>
    </source>
</reference>
<dbReference type="AlphaFoldDB" id="A0A523UP22"/>
<protein>
    <submittedName>
        <fullName evidence="2">Uncharacterized protein</fullName>
    </submittedName>
</protein>
<feature type="signal peptide" evidence="1">
    <location>
        <begin position="1"/>
        <end position="21"/>
    </location>
</feature>
<evidence type="ECO:0000313" key="2">
    <source>
        <dbReference type="EMBL" id="TET44284.1"/>
    </source>
</evidence>
<evidence type="ECO:0000313" key="3">
    <source>
        <dbReference type="Proteomes" id="UP000315525"/>
    </source>
</evidence>
<comment type="caution">
    <text evidence="2">The sequence shown here is derived from an EMBL/GenBank/DDBJ whole genome shotgun (WGS) entry which is preliminary data.</text>
</comment>
<accession>A0A523UP22</accession>
<dbReference type="Proteomes" id="UP000315525">
    <property type="component" value="Unassembled WGS sequence"/>
</dbReference>